<dbReference type="EMBL" id="RWGY01000007">
    <property type="protein sequence ID" value="TVU39694.1"/>
    <property type="molecule type" value="Genomic_DNA"/>
</dbReference>
<gene>
    <name evidence="3" type="ORF">EJB05_13127</name>
</gene>
<comment type="caution">
    <text evidence="3">The sequence shown here is derived from an EMBL/GenBank/DDBJ whole genome shotgun (WGS) entry which is preliminary data.</text>
</comment>
<evidence type="ECO:0000256" key="1">
    <source>
        <dbReference type="ARBA" id="ARBA00010846"/>
    </source>
</evidence>
<keyword evidence="4" id="KW-1185">Reference proteome</keyword>
<comment type="similarity">
    <text evidence="1">Belongs to the Tdpoz family.</text>
</comment>
<sequence>MEIASAVGKQAREVLHHLSEFRPSSITVPVVDDFLSSSPNLRALPATDGFKDINRNCPAITEELETTIHLLRRNNAIFKETMLDVVTITHRKIRSTQFPIPSPDTKIRSLNCRNT</sequence>
<accession>A0A5J9VWG9</accession>
<dbReference type="Gramene" id="TVU39694">
    <property type="protein sequence ID" value="TVU39694"/>
    <property type="gene ID" value="EJB05_13127"/>
</dbReference>
<dbReference type="Pfam" id="PF24570">
    <property type="entry name" value="BACK_BPM_SPOP"/>
    <property type="match status" value="1"/>
</dbReference>
<dbReference type="Proteomes" id="UP000324897">
    <property type="component" value="Chromosome 4"/>
</dbReference>
<protein>
    <recommendedName>
        <fullName evidence="2">BPM/SPOP BACK domain-containing protein</fullName>
    </recommendedName>
</protein>
<reference evidence="3 4" key="1">
    <citation type="journal article" date="2019" name="Sci. Rep.">
        <title>A high-quality genome of Eragrostis curvula grass provides insights into Poaceae evolution and supports new strategies to enhance forage quality.</title>
        <authorList>
            <person name="Carballo J."/>
            <person name="Santos B.A.C.M."/>
            <person name="Zappacosta D."/>
            <person name="Garbus I."/>
            <person name="Selva J.P."/>
            <person name="Gallo C.A."/>
            <person name="Diaz A."/>
            <person name="Albertini E."/>
            <person name="Caccamo M."/>
            <person name="Echenique V."/>
        </authorList>
    </citation>
    <scope>NUCLEOTIDE SEQUENCE [LARGE SCALE GENOMIC DNA]</scope>
    <source>
        <strain evidence="4">cv. Victoria</strain>
        <tissue evidence="3">Leaf</tissue>
    </source>
</reference>
<evidence type="ECO:0000313" key="3">
    <source>
        <dbReference type="EMBL" id="TVU39694.1"/>
    </source>
</evidence>
<dbReference type="AlphaFoldDB" id="A0A5J9VWG9"/>
<dbReference type="InterPro" id="IPR056423">
    <property type="entry name" value="BACK_BPM_SPOP"/>
</dbReference>
<proteinExistence type="inferred from homology"/>
<name>A0A5J9VWG9_9POAL</name>
<evidence type="ECO:0000259" key="2">
    <source>
        <dbReference type="Pfam" id="PF24570"/>
    </source>
</evidence>
<feature type="non-terminal residue" evidence="3">
    <location>
        <position position="1"/>
    </location>
</feature>
<feature type="domain" description="BPM/SPOP BACK" evidence="2">
    <location>
        <begin position="33"/>
        <end position="64"/>
    </location>
</feature>
<organism evidence="3 4">
    <name type="scientific">Eragrostis curvula</name>
    <name type="common">weeping love grass</name>
    <dbReference type="NCBI Taxonomy" id="38414"/>
    <lineage>
        <taxon>Eukaryota</taxon>
        <taxon>Viridiplantae</taxon>
        <taxon>Streptophyta</taxon>
        <taxon>Embryophyta</taxon>
        <taxon>Tracheophyta</taxon>
        <taxon>Spermatophyta</taxon>
        <taxon>Magnoliopsida</taxon>
        <taxon>Liliopsida</taxon>
        <taxon>Poales</taxon>
        <taxon>Poaceae</taxon>
        <taxon>PACMAD clade</taxon>
        <taxon>Chloridoideae</taxon>
        <taxon>Eragrostideae</taxon>
        <taxon>Eragrostidinae</taxon>
        <taxon>Eragrostis</taxon>
    </lineage>
</organism>
<evidence type="ECO:0000313" key="4">
    <source>
        <dbReference type="Proteomes" id="UP000324897"/>
    </source>
</evidence>